<sequence>MGAIVRLIYAIVLTVWVLHPSRGFYAYAGAIISTLSWLIFLQRRAEEQIRPFEPRLKRELSEEDLSRLKQYGAFFLWPHICRAFSYSCSFFVYGAYLAAILFVLRHYYLQTVVAILGTFPMEWAARQFHPIRHINSKAKRKPARYRALKESLERVAEFMRTRWSEVISHQ</sequence>
<dbReference type="Proteomes" id="UP000502179">
    <property type="component" value="Chromosome"/>
</dbReference>
<dbReference type="AlphaFoldDB" id="A0A6G7PTM4"/>
<accession>A0A6G7PTM4</accession>
<proteinExistence type="predicted"/>
<dbReference type="RefSeq" id="WP_166031256.1">
    <property type="nucleotide sequence ID" value="NZ_CP048877.1"/>
</dbReference>
<reference evidence="1 2" key="1">
    <citation type="submission" date="2020-02" db="EMBL/GenBank/DDBJ databases">
        <title>Genome analysis of Thermosulfuriphilus ammonigenes ST65T, an anaerobic thermophilic chemolithoautotrophic bacterium isolated from a deep-sea hydrothermal vent.</title>
        <authorList>
            <person name="Slobodkina G."/>
            <person name="Allioux M."/>
            <person name="Merkel A."/>
            <person name="Alain K."/>
            <person name="Jebbar M."/>
            <person name="Slobodkin A."/>
        </authorList>
    </citation>
    <scope>NUCLEOTIDE SEQUENCE [LARGE SCALE GENOMIC DNA]</scope>
    <source>
        <strain evidence="1 2">ST65</strain>
    </source>
</reference>
<keyword evidence="2" id="KW-1185">Reference proteome</keyword>
<evidence type="ECO:0000313" key="1">
    <source>
        <dbReference type="EMBL" id="QIJ71034.1"/>
    </source>
</evidence>
<name>A0A6G7PTM4_9BACT</name>
<evidence type="ECO:0000313" key="2">
    <source>
        <dbReference type="Proteomes" id="UP000502179"/>
    </source>
</evidence>
<dbReference type="KEGG" id="tav:G4V39_01545"/>
<dbReference type="EMBL" id="CP048877">
    <property type="protein sequence ID" value="QIJ71034.1"/>
    <property type="molecule type" value="Genomic_DNA"/>
</dbReference>
<gene>
    <name evidence="1" type="ORF">G4V39_01545</name>
</gene>
<organism evidence="1 2">
    <name type="scientific">Thermosulfuriphilus ammonigenes</name>
    <dbReference type="NCBI Taxonomy" id="1936021"/>
    <lineage>
        <taxon>Bacteria</taxon>
        <taxon>Pseudomonadati</taxon>
        <taxon>Thermodesulfobacteriota</taxon>
        <taxon>Thermodesulfobacteria</taxon>
        <taxon>Thermodesulfobacteriales</taxon>
        <taxon>Thermodesulfobacteriaceae</taxon>
        <taxon>Thermosulfuriphilus</taxon>
    </lineage>
</organism>
<protein>
    <submittedName>
        <fullName evidence="1">Uncharacterized protein</fullName>
    </submittedName>
</protein>